<proteinExistence type="predicted"/>
<dbReference type="Proteomes" id="UP000075882">
    <property type="component" value="Unassembled WGS sequence"/>
</dbReference>
<organism evidence="1">
    <name type="scientific">Anopheles coluzzii</name>
    <name type="common">African malaria mosquito</name>
    <dbReference type="NCBI Taxonomy" id="1518534"/>
    <lineage>
        <taxon>Eukaryota</taxon>
        <taxon>Metazoa</taxon>
        <taxon>Ecdysozoa</taxon>
        <taxon>Arthropoda</taxon>
        <taxon>Hexapoda</taxon>
        <taxon>Insecta</taxon>
        <taxon>Pterygota</taxon>
        <taxon>Neoptera</taxon>
        <taxon>Endopterygota</taxon>
        <taxon>Diptera</taxon>
        <taxon>Nematocera</taxon>
        <taxon>Culicoidea</taxon>
        <taxon>Culicidae</taxon>
        <taxon>Anophelinae</taxon>
        <taxon>Anopheles</taxon>
    </lineage>
</organism>
<reference evidence="1" key="1">
    <citation type="submission" date="2022-08" db="UniProtKB">
        <authorList>
            <consortium name="EnsemblMetazoa"/>
        </authorList>
    </citation>
    <scope>IDENTIFICATION</scope>
</reference>
<accession>A0A8W7PEQ2</accession>
<protein>
    <submittedName>
        <fullName evidence="1">Uncharacterized protein</fullName>
    </submittedName>
</protein>
<evidence type="ECO:0000313" key="1">
    <source>
        <dbReference type="EnsemblMetazoa" id="ACOM030516-PA.1"/>
    </source>
</evidence>
<dbReference type="AlphaFoldDB" id="A0A8W7PEQ2"/>
<dbReference type="EnsemblMetazoa" id="ACOM030516-RA">
    <property type="protein sequence ID" value="ACOM030516-PA.1"/>
    <property type="gene ID" value="ACOM030516"/>
</dbReference>
<sequence length="115" mass="13303">MLSLAATATVGDDAYYLQVRQHAAQRSVAGRTVTVAVDRHQVLLHFFRVTLDTFVIVVWNETERVKVLVRDLAVFTSGQVVVERPVHDDAQFEQYLEQAYKQAQRADSRRMWRKK</sequence>
<name>A0A8W7PEQ2_ANOCL</name>